<dbReference type="NCBIfam" id="TIGR00079">
    <property type="entry name" value="pept_deformyl"/>
    <property type="match status" value="1"/>
</dbReference>
<dbReference type="NCBIfam" id="NF001159">
    <property type="entry name" value="PRK00150.1-3"/>
    <property type="match status" value="1"/>
</dbReference>
<feature type="binding site" evidence="2">
    <location>
        <position position="152"/>
    </location>
    <ligand>
        <name>Fe cation</name>
        <dbReference type="ChEBI" id="CHEBI:24875"/>
    </ligand>
</feature>
<evidence type="ECO:0000256" key="1">
    <source>
        <dbReference type="ARBA" id="ARBA00010759"/>
    </source>
</evidence>
<dbReference type="PRINTS" id="PR01576">
    <property type="entry name" value="PDEFORMYLASE"/>
</dbReference>
<comment type="function">
    <text evidence="2">Removes the formyl group from the N-terminal Met of newly synthesized proteins. Requires at least a dipeptide for an efficient rate of reaction. N-terminal L-methionine is a prerequisite for activity but the enzyme has broad specificity at other positions.</text>
</comment>
<accession>A0A1F6X866</accession>
<dbReference type="InterPro" id="IPR023635">
    <property type="entry name" value="Peptide_deformylase"/>
</dbReference>
<evidence type="ECO:0000313" key="4">
    <source>
        <dbReference type="Proteomes" id="UP000176814"/>
    </source>
</evidence>
<dbReference type="GO" id="GO:0042586">
    <property type="term" value="F:peptide deformylase activity"/>
    <property type="evidence" value="ECO:0007669"/>
    <property type="project" value="UniProtKB-UniRule"/>
</dbReference>
<sequence>MKHETRSSKPEKLILGKDAKVLRQVAKPVELKDISSKKLGDVIARMKRAVHAEDDGVAIAAPQIGASLRIFVVRGGVIPQVPEDRVFINPEIVKASRKKKKMEEGCLSLRYLYGAVERHEKMTIYAWDEKGKKHIIGASGLLAQIFQHEIDHLEGILFTDKAKNVRDLPPTKNEA</sequence>
<dbReference type="PIRSF" id="PIRSF004749">
    <property type="entry name" value="Pep_def"/>
    <property type="match status" value="1"/>
</dbReference>
<comment type="catalytic activity">
    <reaction evidence="2">
        <text>N-terminal N-formyl-L-methionyl-[peptide] + H2O = N-terminal L-methionyl-[peptide] + formate</text>
        <dbReference type="Rhea" id="RHEA:24420"/>
        <dbReference type="Rhea" id="RHEA-COMP:10639"/>
        <dbReference type="Rhea" id="RHEA-COMP:10640"/>
        <dbReference type="ChEBI" id="CHEBI:15377"/>
        <dbReference type="ChEBI" id="CHEBI:15740"/>
        <dbReference type="ChEBI" id="CHEBI:49298"/>
        <dbReference type="ChEBI" id="CHEBI:64731"/>
        <dbReference type="EC" id="3.5.1.88"/>
    </reaction>
</comment>
<dbReference type="Proteomes" id="UP000176814">
    <property type="component" value="Unassembled WGS sequence"/>
</dbReference>
<feature type="active site" evidence="2">
    <location>
        <position position="149"/>
    </location>
</feature>
<organism evidence="3 4">
    <name type="scientific">Candidatus Nomurabacteria bacterium RIFCSPLOWO2_01_FULL_40_15</name>
    <dbReference type="NCBI Taxonomy" id="1801772"/>
    <lineage>
        <taxon>Bacteria</taxon>
        <taxon>Candidatus Nomuraibacteriota</taxon>
    </lineage>
</organism>
<comment type="caution">
    <text evidence="3">The sequence shown here is derived from an EMBL/GenBank/DDBJ whole genome shotgun (WGS) entry which is preliminary data.</text>
</comment>
<dbReference type="GO" id="GO:0046872">
    <property type="term" value="F:metal ion binding"/>
    <property type="evidence" value="ECO:0007669"/>
    <property type="project" value="UniProtKB-KW"/>
</dbReference>
<reference evidence="3 4" key="1">
    <citation type="journal article" date="2016" name="Nat. Commun.">
        <title>Thousands of microbial genomes shed light on interconnected biogeochemical processes in an aquifer system.</title>
        <authorList>
            <person name="Anantharaman K."/>
            <person name="Brown C.T."/>
            <person name="Hug L.A."/>
            <person name="Sharon I."/>
            <person name="Castelle C.J."/>
            <person name="Probst A.J."/>
            <person name="Thomas B.C."/>
            <person name="Singh A."/>
            <person name="Wilkins M.J."/>
            <person name="Karaoz U."/>
            <person name="Brodie E.L."/>
            <person name="Williams K.H."/>
            <person name="Hubbard S.S."/>
            <person name="Banfield J.F."/>
        </authorList>
    </citation>
    <scope>NUCLEOTIDE SEQUENCE [LARGE SCALE GENOMIC DNA]</scope>
</reference>
<dbReference type="Pfam" id="PF01327">
    <property type="entry name" value="Pep_deformylase"/>
    <property type="match status" value="1"/>
</dbReference>
<dbReference type="SUPFAM" id="SSF56420">
    <property type="entry name" value="Peptide deformylase"/>
    <property type="match status" value="1"/>
</dbReference>
<dbReference type="GO" id="GO:0006412">
    <property type="term" value="P:translation"/>
    <property type="evidence" value="ECO:0007669"/>
    <property type="project" value="UniProtKB-UniRule"/>
</dbReference>
<dbReference type="EC" id="3.5.1.88" evidence="2"/>
<comment type="similarity">
    <text evidence="1 2">Belongs to the polypeptide deformylase family.</text>
</comment>
<comment type="cofactor">
    <cofactor evidence="2">
        <name>Fe(2+)</name>
        <dbReference type="ChEBI" id="CHEBI:29033"/>
    </cofactor>
    <text evidence="2">Binds 1 Fe(2+) ion.</text>
</comment>
<keyword evidence="2" id="KW-0408">Iron</keyword>
<feature type="binding site" evidence="2">
    <location>
        <position position="148"/>
    </location>
    <ligand>
        <name>Fe cation</name>
        <dbReference type="ChEBI" id="CHEBI:24875"/>
    </ligand>
</feature>
<dbReference type="AlphaFoldDB" id="A0A1F6X866"/>
<proteinExistence type="inferred from homology"/>
<protein>
    <recommendedName>
        <fullName evidence="2">Peptide deformylase</fullName>
        <shortName evidence="2">PDF</shortName>
        <ecNumber evidence="2">3.5.1.88</ecNumber>
    </recommendedName>
    <alternativeName>
        <fullName evidence="2">Polypeptide deformylase</fullName>
    </alternativeName>
</protein>
<dbReference type="EMBL" id="MFUW01000013">
    <property type="protein sequence ID" value="OGI90380.1"/>
    <property type="molecule type" value="Genomic_DNA"/>
</dbReference>
<name>A0A1F6X866_9BACT</name>
<gene>
    <name evidence="2" type="primary">def</name>
    <name evidence="3" type="ORF">A2911_00090</name>
</gene>
<feature type="binding site" evidence="2">
    <location>
        <position position="106"/>
    </location>
    <ligand>
        <name>Fe cation</name>
        <dbReference type="ChEBI" id="CHEBI:24875"/>
    </ligand>
</feature>
<dbReference type="InterPro" id="IPR036821">
    <property type="entry name" value="Peptide_deformylase_sf"/>
</dbReference>
<dbReference type="Gene3D" id="3.90.45.10">
    <property type="entry name" value="Peptide deformylase"/>
    <property type="match status" value="1"/>
</dbReference>
<dbReference type="PANTHER" id="PTHR10458">
    <property type="entry name" value="PEPTIDE DEFORMYLASE"/>
    <property type="match status" value="1"/>
</dbReference>
<evidence type="ECO:0000313" key="3">
    <source>
        <dbReference type="EMBL" id="OGI90380.1"/>
    </source>
</evidence>
<keyword evidence="2" id="KW-0378">Hydrolase</keyword>
<dbReference type="CDD" id="cd00487">
    <property type="entry name" value="Pep_deformylase"/>
    <property type="match status" value="1"/>
</dbReference>
<evidence type="ECO:0000256" key="2">
    <source>
        <dbReference type="HAMAP-Rule" id="MF_00163"/>
    </source>
</evidence>
<keyword evidence="2" id="KW-0479">Metal-binding</keyword>
<dbReference type="HAMAP" id="MF_00163">
    <property type="entry name" value="Pep_deformylase"/>
    <property type="match status" value="1"/>
</dbReference>
<dbReference type="PANTHER" id="PTHR10458:SF22">
    <property type="entry name" value="PEPTIDE DEFORMYLASE"/>
    <property type="match status" value="1"/>
</dbReference>
<keyword evidence="2" id="KW-0648">Protein biosynthesis</keyword>